<dbReference type="PROSITE" id="PS00467">
    <property type="entry name" value="RIBOSOMAL_L2"/>
    <property type="match status" value="1"/>
</dbReference>
<dbReference type="InterPro" id="IPR022669">
    <property type="entry name" value="Ribosomal_uL2_C"/>
</dbReference>
<dbReference type="NCBIfam" id="TIGR01171">
    <property type="entry name" value="rplB_bact"/>
    <property type="match status" value="1"/>
</dbReference>
<dbReference type="GO" id="GO:0009507">
    <property type="term" value="C:chloroplast"/>
    <property type="evidence" value="ECO:0007669"/>
    <property type="project" value="UniProtKB-SubCell"/>
</dbReference>
<dbReference type="InterPro" id="IPR005880">
    <property type="entry name" value="Ribosomal_uL2_bac/org-type"/>
</dbReference>
<accession>M4QTU4</accession>
<protein>
    <recommendedName>
        <fullName evidence="7">Large ribosomal subunit protein uL2c</fullName>
    </recommendedName>
</protein>
<geneLocation type="chloroplast" evidence="11"/>
<comment type="subunit">
    <text evidence="7">Part of the 50S ribosomal subunit.</text>
</comment>
<dbReference type="GeneID" id="3978862"/>
<dbReference type="InterPro" id="IPR008991">
    <property type="entry name" value="Translation_prot_SH3-like_sf"/>
</dbReference>
<dbReference type="HAMAP" id="MF_01320_B">
    <property type="entry name" value="Ribosomal_uL2_B"/>
    <property type="match status" value="1"/>
</dbReference>
<dbReference type="FunFam" id="4.10.950.10:FF:000001">
    <property type="entry name" value="50S ribosomal protein L2"/>
    <property type="match status" value="1"/>
</dbReference>
<keyword evidence="5 7" id="KW-0689">Ribosomal protein</keyword>
<proteinExistence type="inferred from homology"/>
<dbReference type="SMART" id="SM01382">
    <property type="entry name" value="Ribosomal_L2_C"/>
    <property type="match status" value="1"/>
</dbReference>
<dbReference type="SMART" id="SM01383">
    <property type="entry name" value="Ribosomal_L2"/>
    <property type="match status" value="1"/>
</dbReference>
<name>M4QTU4_PYRYE</name>
<evidence type="ECO:0000256" key="2">
    <source>
        <dbReference type="ARBA" id="ARBA00005636"/>
    </source>
</evidence>
<comment type="similarity">
    <text evidence="2 7">Belongs to the universal ribosomal protein uL2 family.</text>
</comment>
<dbReference type="Gene3D" id="2.40.50.140">
    <property type="entry name" value="Nucleic acid-binding proteins"/>
    <property type="match status" value="1"/>
</dbReference>
<evidence type="ECO:0000256" key="3">
    <source>
        <dbReference type="ARBA" id="ARBA00022528"/>
    </source>
</evidence>
<dbReference type="InterPro" id="IPR014726">
    <property type="entry name" value="Ribosomal_uL2_dom3"/>
</dbReference>
<comment type="subcellular location">
    <subcellularLocation>
        <location evidence="1 7">Plastid</location>
        <location evidence="1 7">Chloroplast</location>
    </subcellularLocation>
</comment>
<keyword evidence="3 11" id="KW-0150">Chloroplast</keyword>
<dbReference type="InterPro" id="IPR002171">
    <property type="entry name" value="Ribosomal_uL2"/>
</dbReference>
<dbReference type="GO" id="GO:0003735">
    <property type="term" value="F:structural constituent of ribosome"/>
    <property type="evidence" value="ECO:0007669"/>
    <property type="project" value="InterPro"/>
</dbReference>
<sequence length="293" mass="32635">MAIRLYRAYTPGTRNRTVSTFSEITTDKPEKSLIVKHHFCKGRNNRGVITCRHKGGGHKQQYRLIDFKRNRHNIVAKVASIEYDPNRNARIALLHYLDGEKRYILHPRSLSVGSMVLSGPTAPIEVGNALPLSSIPLGTAVHNIELRPSCGGQIVRAAGTYAQIVAKEGTFVTVKLPSSEVRMIRKECYATIGQVGNIDASNITLGKAGRNRWLGKRPTVRGVVMNPVDHPHGGGEGKSPIGRARPVTPWGKPALGVKTRNPNKYSNPYVLRPVNRIYFIKNLMIYYYVKIYT</sequence>
<evidence type="ECO:0000259" key="9">
    <source>
        <dbReference type="SMART" id="SM01382"/>
    </source>
</evidence>
<dbReference type="GO" id="GO:0016740">
    <property type="term" value="F:transferase activity"/>
    <property type="evidence" value="ECO:0007669"/>
    <property type="project" value="InterPro"/>
</dbReference>
<evidence type="ECO:0000256" key="7">
    <source>
        <dbReference type="HAMAP-Rule" id="MF_01320"/>
    </source>
</evidence>
<evidence type="ECO:0000256" key="4">
    <source>
        <dbReference type="ARBA" id="ARBA00022640"/>
    </source>
</evidence>
<feature type="domain" description="Large ribosomal subunit protein uL2 RNA-binding" evidence="10">
    <location>
        <begin position="42"/>
        <end position="118"/>
    </location>
</feature>
<evidence type="ECO:0000256" key="6">
    <source>
        <dbReference type="ARBA" id="ARBA00023274"/>
    </source>
</evidence>
<dbReference type="Gene3D" id="2.30.30.30">
    <property type="match status" value="1"/>
</dbReference>
<dbReference type="Pfam" id="PF03947">
    <property type="entry name" value="Ribosomal_L2_C"/>
    <property type="match status" value="1"/>
</dbReference>
<dbReference type="InterPro" id="IPR012340">
    <property type="entry name" value="NA-bd_OB-fold"/>
</dbReference>
<dbReference type="SUPFAM" id="SSF50104">
    <property type="entry name" value="Translation proteins SH3-like domain"/>
    <property type="match status" value="1"/>
</dbReference>
<organism evidence="11">
    <name type="scientific">Pyropia yezoensis</name>
    <name type="common">Susabi-nori</name>
    <name type="synonym">Porphyra yezoensis</name>
    <dbReference type="NCBI Taxonomy" id="2788"/>
    <lineage>
        <taxon>Eukaryota</taxon>
        <taxon>Rhodophyta</taxon>
        <taxon>Bangiophyceae</taxon>
        <taxon>Bangiales</taxon>
        <taxon>Bangiaceae</taxon>
        <taxon>Pyropia</taxon>
    </lineage>
</organism>
<dbReference type="EMBL" id="KC517072">
    <property type="protein sequence ID" value="AGH27637.1"/>
    <property type="molecule type" value="Genomic_DNA"/>
</dbReference>
<dbReference type="PANTHER" id="PTHR13691:SF5">
    <property type="entry name" value="LARGE RIBOSOMAL SUBUNIT PROTEIN UL2M"/>
    <property type="match status" value="1"/>
</dbReference>
<dbReference type="InterPro" id="IPR022666">
    <property type="entry name" value="Ribosomal_uL2_RNA-bd_dom"/>
</dbReference>
<evidence type="ECO:0000259" key="10">
    <source>
        <dbReference type="SMART" id="SM01383"/>
    </source>
</evidence>
<reference evidence="11" key="1">
    <citation type="journal article" date="2013" name="PLoS ONE">
        <title>Complete Sequence and Analysis of Plastid Genomes of Two Economically Important Red Algae: Pyropia haitanensis and Pyropia yezoensis.</title>
        <authorList>
            <person name="Wang L."/>
            <person name="Mao Y."/>
            <person name="Kong F."/>
            <person name="Li G."/>
            <person name="Ma F."/>
            <person name="Zhang B."/>
            <person name="Sun P."/>
            <person name="Bi G."/>
            <person name="Zhang F."/>
            <person name="Xue H."/>
            <person name="Cao M."/>
        </authorList>
    </citation>
    <scope>NUCLEOTIDE SEQUENCE</scope>
</reference>
<dbReference type="Pfam" id="PF00181">
    <property type="entry name" value="Ribosomal_L2_N"/>
    <property type="match status" value="1"/>
</dbReference>
<gene>
    <name evidence="7 11" type="primary">rpl2</name>
    <name evidence="11" type="ORF">PyyeCp127</name>
</gene>
<dbReference type="SMR" id="M4QTU4"/>
<dbReference type="InterPro" id="IPR022671">
    <property type="entry name" value="Ribosomal_uL2_CS"/>
</dbReference>
<dbReference type="AlphaFoldDB" id="M4QTU4"/>
<dbReference type="FunFam" id="2.30.30.30:FF:000001">
    <property type="entry name" value="50S ribosomal protein L2"/>
    <property type="match status" value="1"/>
</dbReference>
<evidence type="ECO:0000256" key="1">
    <source>
        <dbReference type="ARBA" id="ARBA00004229"/>
    </source>
</evidence>
<dbReference type="GO" id="GO:0032543">
    <property type="term" value="P:mitochondrial translation"/>
    <property type="evidence" value="ECO:0007669"/>
    <property type="project" value="TreeGrafter"/>
</dbReference>
<keyword evidence="4 11" id="KW-0934">Plastid</keyword>
<keyword evidence="6 7" id="KW-0687">Ribonucleoprotein</keyword>
<evidence type="ECO:0000313" key="11">
    <source>
        <dbReference type="EMBL" id="AGH27637.1"/>
    </source>
</evidence>
<evidence type="ECO:0000256" key="8">
    <source>
        <dbReference type="SAM" id="MobiDB-lite"/>
    </source>
</evidence>
<dbReference type="GO" id="GO:0019843">
    <property type="term" value="F:rRNA binding"/>
    <property type="evidence" value="ECO:0007669"/>
    <property type="project" value="UniProtKB-UniRule"/>
</dbReference>
<dbReference type="FunFam" id="2.40.50.140:FF:000003">
    <property type="entry name" value="50S ribosomal protein L2"/>
    <property type="match status" value="1"/>
</dbReference>
<feature type="domain" description="Large ribosomal subunit protein uL2 C-terminal" evidence="9">
    <location>
        <begin position="124"/>
        <end position="253"/>
    </location>
</feature>
<dbReference type="InterPro" id="IPR014722">
    <property type="entry name" value="Rib_uL2_dom2"/>
</dbReference>
<dbReference type="PIRSF" id="PIRSF002158">
    <property type="entry name" value="Ribosomal_L2"/>
    <property type="match status" value="1"/>
</dbReference>
<dbReference type="GO" id="GO:0005762">
    <property type="term" value="C:mitochondrial large ribosomal subunit"/>
    <property type="evidence" value="ECO:0007669"/>
    <property type="project" value="TreeGrafter"/>
</dbReference>
<dbReference type="PANTHER" id="PTHR13691">
    <property type="entry name" value="RIBOSOMAL PROTEIN L2"/>
    <property type="match status" value="1"/>
</dbReference>
<dbReference type="Gene3D" id="4.10.950.10">
    <property type="entry name" value="Ribosomal protein L2, domain 3"/>
    <property type="match status" value="1"/>
</dbReference>
<dbReference type="SUPFAM" id="SSF50249">
    <property type="entry name" value="Nucleic acid-binding proteins"/>
    <property type="match status" value="1"/>
</dbReference>
<feature type="region of interest" description="Disordered" evidence="8">
    <location>
        <begin position="224"/>
        <end position="245"/>
    </location>
</feature>
<dbReference type="RefSeq" id="YP_536991.1">
    <property type="nucleotide sequence ID" value="NC_007932.1"/>
</dbReference>
<evidence type="ECO:0000256" key="5">
    <source>
        <dbReference type="ARBA" id="ARBA00022980"/>
    </source>
</evidence>